<keyword evidence="5" id="KW-1185">Reference proteome</keyword>
<keyword evidence="2" id="KW-1015">Disulfide bond</keyword>
<protein>
    <submittedName>
        <fullName evidence="4">Por secretion system C-terminal sorting domain-containing protein</fullName>
    </submittedName>
</protein>
<dbReference type="CDD" id="cd08547">
    <property type="entry name" value="Type_II_cohesin"/>
    <property type="match status" value="2"/>
</dbReference>
<dbReference type="GO" id="GO:0000272">
    <property type="term" value="P:polysaccharide catabolic process"/>
    <property type="evidence" value="ECO:0007669"/>
    <property type="project" value="InterPro"/>
</dbReference>
<gene>
    <name evidence="4" type="ORF">SAMN03080601_00509</name>
</gene>
<dbReference type="SUPFAM" id="SSF48726">
    <property type="entry name" value="Immunoglobulin"/>
    <property type="match status" value="3"/>
</dbReference>
<dbReference type="AlphaFoldDB" id="A0A1T5BGF0"/>
<dbReference type="OrthoDB" id="9770276at2"/>
<dbReference type="Pfam" id="PF00963">
    <property type="entry name" value="Cohesin"/>
    <property type="match status" value="1"/>
</dbReference>
<dbReference type="NCBIfam" id="TIGR04183">
    <property type="entry name" value="Por_Secre_tail"/>
    <property type="match status" value="1"/>
</dbReference>
<evidence type="ECO:0000256" key="2">
    <source>
        <dbReference type="ARBA" id="ARBA00023157"/>
    </source>
</evidence>
<dbReference type="Pfam" id="PF18962">
    <property type="entry name" value="Por_Secre_tail"/>
    <property type="match status" value="1"/>
</dbReference>
<evidence type="ECO:0000313" key="4">
    <source>
        <dbReference type="EMBL" id="SKB46235.1"/>
    </source>
</evidence>
<dbReference type="EMBL" id="FUYV01000002">
    <property type="protein sequence ID" value="SKB46235.1"/>
    <property type="molecule type" value="Genomic_DNA"/>
</dbReference>
<dbReference type="InterPro" id="IPR003599">
    <property type="entry name" value="Ig_sub"/>
</dbReference>
<dbReference type="KEGG" id="asx:CDL62_11375"/>
<dbReference type="InterPro" id="IPR002102">
    <property type="entry name" value="Cohesin_dom"/>
</dbReference>
<name>A0A1T5BGF0_9BACT</name>
<reference evidence="4 5" key="1">
    <citation type="submission" date="2017-02" db="EMBL/GenBank/DDBJ databases">
        <authorList>
            <person name="Peterson S.W."/>
        </authorList>
    </citation>
    <scope>NUCLEOTIDE SEQUENCE [LARGE SCALE GENOMIC DNA]</scope>
    <source>
        <strain evidence="4 5">DSM 24412</strain>
    </source>
</reference>
<dbReference type="Gene3D" id="2.60.40.680">
    <property type="match status" value="4"/>
</dbReference>
<dbReference type="PANTHER" id="PTHR44170:SF54">
    <property type="entry name" value="FI24025P1"/>
    <property type="match status" value="1"/>
</dbReference>
<feature type="domain" description="Ig-like" evidence="3">
    <location>
        <begin position="160"/>
        <end position="251"/>
    </location>
</feature>
<proteinExistence type="predicted"/>
<evidence type="ECO:0000256" key="1">
    <source>
        <dbReference type="ARBA" id="ARBA00022737"/>
    </source>
</evidence>
<sequence>MRVYIKELIVLSLIVLFGQKTLFSENAVVSIGTVTDCSNEIAVPVEVSNFNNVGAISLVLEYNEEEFTYVNYRNRHADFASGMLIVNGGNGRVMISWIDTNPVSIDEGVLLELEFEVLKYGSSSLGWDLATPGNCEISNDSGEVLDVIFQGGSVTLLQPPSITLQPTSQFILENGTTVFSVSAQGTQLSYQWQLSEDGGETFINLSNVAPYSNVTTANLRITNASTGLNGNLYRCHVLGTCSPSVFSNNVSLEVVKPVIASIPSLTVCPGTHSIPVETEGFIDVSSFSLAIGFNTDVVELLGVDSFHPDFNNTVVVNQENGIVYLSWVALESITILNEPLFELLVNVEPGNSQLQWQVESNEFFGSSMNEIPSVYNNGSLQVNSLPQIMSQPPDRVIAENQNVTFPLTASGTGLSYRWQVSTDGGDTFTDLNNGSGYSGVTTATLSISSVGIDLDENVYRCRITGTCEPTLHSREATLTVLPNISTTLGTSTICPGEIAIPVRVSSFSRVGAFSLALEYNNEVLEFTGYSSLHESLRDGMFAANADEGVLYISWVGTTAASIPDNGVLVEFEFDGVPGSSSLNWRTDSEFVNINGLNIFSSYQNGNINVPQNPVINSHPEDQSIYGSGSVQFALQASGTGLSYQWQESTDNGDSWSDLSNGGRFSGATSTQLTLSNVTAEMQGNLYRCKVSGSCPPVVFSNAGKLEVTTPLISVSFGHNTGLCAGMLYLPIKVTNANNLGAISLVVAFDSDDVNFYGYDWVHSEMEDGVLSVNQIDDLIYISWASAEPANVGDDVLIELRFDADLGVSTSFSWEKEEIEFSDFNGNKIPFNLGNQSISISHEHENFFETDEDEFCQGDVYYFGRQDLTESGTYTEVFKAYNGCDSTVVLTLVMLPSPEVTMPDDEVLCVNDAPLVLSGALPVGGVFSGSGVQEGIFDPQESGVGVHEIEYLYTSENGCKSIGVFIAEVFPLPEVVMPSDLQLCLNDAPLELSEALPAGGIYSGSGVHEGFFNPRESGTGVHEINYLYTDENGCTSTGVFSAEVFPLPEIVMPPDLTLCTNDSPIELSGATPVGGQYSGLGVLDGFFDPIISGAGLFDVEYFYTDGNGCIGEGVMQITVEVCTGFNSHELKDVKVWPNPATVEIFINASRVLSVFIYDITGREVIVTTVDVINQSIDVSGLPSGVYVVSLCSHEGCESLKLIIQR</sequence>
<dbReference type="InterPro" id="IPR013783">
    <property type="entry name" value="Ig-like_fold"/>
</dbReference>
<organism evidence="4 5">
    <name type="scientific">Alkalitalea saponilacus</name>
    <dbReference type="NCBI Taxonomy" id="889453"/>
    <lineage>
        <taxon>Bacteria</taxon>
        <taxon>Pseudomonadati</taxon>
        <taxon>Bacteroidota</taxon>
        <taxon>Bacteroidia</taxon>
        <taxon>Marinilabiliales</taxon>
        <taxon>Marinilabiliaceae</taxon>
        <taxon>Alkalitalea</taxon>
    </lineage>
</organism>
<dbReference type="Gene3D" id="2.60.40.10">
    <property type="entry name" value="Immunoglobulins"/>
    <property type="match status" value="3"/>
</dbReference>
<evidence type="ECO:0000313" key="5">
    <source>
        <dbReference type="Proteomes" id="UP000191055"/>
    </source>
</evidence>
<dbReference type="SMART" id="SM00409">
    <property type="entry name" value="IG"/>
    <property type="match status" value="3"/>
</dbReference>
<dbReference type="InterPro" id="IPR036179">
    <property type="entry name" value="Ig-like_dom_sf"/>
</dbReference>
<dbReference type="InterPro" id="IPR007110">
    <property type="entry name" value="Ig-like_dom"/>
</dbReference>
<dbReference type="GO" id="GO:0030246">
    <property type="term" value="F:carbohydrate binding"/>
    <property type="evidence" value="ECO:0007669"/>
    <property type="project" value="InterPro"/>
</dbReference>
<dbReference type="GO" id="GO:0098609">
    <property type="term" value="P:cell-cell adhesion"/>
    <property type="evidence" value="ECO:0007669"/>
    <property type="project" value="TreeGrafter"/>
</dbReference>
<dbReference type="InterPro" id="IPR008965">
    <property type="entry name" value="CBM2/CBM3_carb-bd_dom_sf"/>
</dbReference>
<dbReference type="RefSeq" id="WP_079556304.1">
    <property type="nucleotide sequence ID" value="NZ_CP021904.1"/>
</dbReference>
<feature type="domain" description="Ig-like" evidence="3">
    <location>
        <begin position="386"/>
        <end position="479"/>
    </location>
</feature>
<dbReference type="PROSITE" id="PS50835">
    <property type="entry name" value="IG_LIKE"/>
    <property type="match status" value="2"/>
</dbReference>
<accession>A0A1T5BGF0</accession>
<dbReference type="SUPFAM" id="SSF49384">
    <property type="entry name" value="Carbohydrate-binding domain"/>
    <property type="match status" value="2"/>
</dbReference>
<dbReference type="STRING" id="889453.SAMN03080601_00509"/>
<evidence type="ECO:0000259" key="3">
    <source>
        <dbReference type="PROSITE" id="PS50835"/>
    </source>
</evidence>
<keyword evidence="1" id="KW-0677">Repeat</keyword>
<dbReference type="InterPro" id="IPR026444">
    <property type="entry name" value="Secre_tail"/>
</dbReference>
<dbReference type="PANTHER" id="PTHR44170">
    <property type="entry name" value="PROTEIN SIDEKICK"/>
    <property type="match status" value="1"/>
</dbReference>
<dbReference type="Proteomes" id="UP000191055">
    <property type="component" value="Unassembled WGS sequence"/>
</dbReference>